<proteinExistence type="predicted"/>
<dbReference type="PANTHER" id="PTHR22916">
    <property type="entry name" value="GLYCOSYLTRANSFERASE"/>
    <property type="match status" value="1"/>
</dbReference>
<reference evidence="2 3" key="1">
    <citation type="submission" date="2017-04" db="EMBL/GenBank/DDBJ databases">
        <authorList>
            <person name="Afonso C.L."/>
            <person name="Miller P.J."/>
            <person name="Scott M.A."/>
            <person name="Spackman E."/>
            <person name="Goraichik I."/>
            <person name="Dimitrov K.M."/>
            <person name="Suarez D.L."/>
            <person name="Swayne D.E."/>
        </authorList>
    </citation>
    <scope>NUCLEOTIDE SEQUENCE [LARGE SCALE GENOMIC DNA]</scope>
    <source>
        <strain evidence="2 3">DSM 21164</strain>
    </source>
</reference>
<accession>A0A1W1YQL6</accession>
<dbReference type="AlphaFoldDB" id="A0A1W1YQL6"/>
<dbReference type="SUPFAM" id="SSF53448">
    <property type="entry name" value="Nucleotide-diphospho-sugar transferases"/>
    <property type="match status" value="1"/>
</dbReference>
<evidence type="ECO:0000313" key="3">
    <source>
        <dbReference type="Proteomes" id="UP000192360"/>
    </source>
</evidence>
<dbReference type="RefSeq" id="WP_084060033.1">
    <property type="nucleotide sequence ID" value="NZ_FWXO01000001.1"/>
</dbReference>
<sequence length="234" mass="27038">MISVCIATYNGEKYIKEQLLSIIKQLGPNDEIIISDDGSYDNTLDVVKNLDQRIKIVFNSKEKGYTKNFENAISHANGKYIFLSDQDDVWVDNKVEIMMGYLKKYDLVISDAEICNNILEPTGLTYHEATGGQGGFLYNFYKIRHIGACLAFRSTMKNKLLPFPNNQKLYAHDIWIPLIGELYYKTKIISKPLVFYRRHNTNTSRGTAPSLNSLFFKIRMRLYTLKNLLQRIVK</sequence>
<evidence type="ECO:0000259" key="1">
    <source>
        <dbReference type="Pfam" id="PF00535"/>
    </source>
</evidence>
<dbReference type="EMBL" id="FWXO01000001">
    <property type="protein sequence ID" value="SMC38426.1"/>
    <property type="molecule type" value="Genomic_DNA"/>
</dbReference>
<gene>
    <name evidence="2" type="ORF">SAMN05660703_0752</name>
</gene>
<name>A0A1W1YQL6_9FLAO</name>
<organism evidence="2 3">
    <name type="scientific">Cellulophaga tyrosinoxydans</name>
    <dbReference type="NCBI Taxonomy" id="504486"/>
    <lineage>
        <taxon>Bacteria</taxon>
        <taxon>Pseudomonadati</taxon>
        <taxon>Bacteroidota</taxon>
        <taxon>Flavobacteriia</taxon>
        <taxon>Flavobacteriales</taxon>
        <taxon>Flavobacteriaceae</taxon>
        <taxon>Cellulophaga</taxon>
    </lineage>
</organism>
<dbReference type="InterPro" id="IPR001173">
    <property type="entry name" value="Glyco_trans_2-like"/>
</dbReference>
<dbReference type="PANTHER" id="PTHR22916:SF3">
    <property type="entry name" value="UDP-GLCNAC:BETAGAL BETA-1,3-N-ACETYLGLUCOSAMINYLTRANSFERASE-LIKE PROTEIN 1"/>
    <property type="match status" value="1"/>
</dbReference>
<dbReference type="Pfam" id="PF00535">
    <property type="entry name" value="Glycos_transf_2"/>
    <property type="match status" value="1"/>
</dbReference>
<dbReference type="OrthoDB" id="9802649at2"/>
<evidence type="ECO:0000313" key="2">
    <source>
        <dbReference type="EMBL" id="SMC38426.1"/>
    </source>
</evidence>
<keyword evidence="2" id="KW-0808">Transferase</keyword>
<dbReference type="InterPro" id="IPR029044">
    <property type="entry name" value="Nucleotide-diphossugar_trans"/>
</dbReference>
<protein>
    <submittedName>
        <fullName evidence="2">Glycosyl transferase family 2</fullName>
    </submittedName>
</protein>
<dbReference type="Proteomes" id="UP000192360">
    <property type="component" value="Unassembled WGS sequence"/>
</dbReference>
<dbReference type="STRING" id="504486.SAMN05660703_0752"/>
<dbReference type="Gene3D" id="3.90.550.10">
    <property type="entry name" value="Spore Coat Polysaccharide Biosynthesis Protein SpsA, Chain A"/>
    <property type="match status" value="1"/>
</dbReference>
<keyword evidence="3" id="KW-1185">Reference proteome</keyword>
<dbReference type="GO" id="GO:0016758">
    <property type="term" value="F:hexosyltransferase activity"/>
    <property type="evidence" value="ECO:0007669"/>
    <property type="project" value="UniProtKB-ARBA"/>
</dbReference>
<feature type="domain" description="Glycosyltransferase 2-like" evidence="1">
    <location>
        <begin position="3"/>
        <end position="125"/>
    </location>
</feature>